<dbReference type="Gene3D" id="3.40.309.10">
    <property type="entry name" value="Aldehyde Dehydrogenase, Chain A, domain 2"/>
    <property type="match status" value="1"/>
</dbReference>
<dbReference type="EMBL" id="SFCI01000355">
    <property type="protein sequence ID" value="TFY80328.1"/>
    <property type="molecule type" value="Genomic_DNA"/>
</dbReference>
<accession>A0A4Z0A3Q8</accession>
<gene>
    <name evidence="6" type="ORF">EWM64_g3678</name>
</gene>
<dbReference type="FunFam" id="3.40.309.10:FF:000003">
    <property type="entry name" value="Aldehyde dehydrogenase"/>
    <property type="match status" value="1"/>
</dbReference>
<dbReference type="InterPro" id="IPR016161">
    <property type="entry name" value="Ald_DH/histidinol_DH"/>
</dbReference>
<feature type="active site" evidence="4">
    <location>
        <position position="174"/>
    </location>
</feature>
<evidence type="ECO:0000256" key="4">
    <source>
        <dbReference type="PIRSR" id="PIRSR036492-1"/>
    </source>
</evidence>
<dbReference type="Gene3D" id="3.40.605.10">
    <property type="entry name" value="Aldehyde Dehydrogenase, Chain A, domain 1"/>
    <property type="match status" value="1"/>
</dbReference>
<evidence type="ECO:0000256" key="3">
    <source>
        <dbReference type="PIRNR" id="PIRNR036492"/>
    </source>
</evidence>
<dbReference type="PANTHER" id="PTHR43570:SF16">
    <property type="entry name" value="ALDEHYDE DEHYDROGENASE TYPE III, ISOFORM Q"/>
    <property type="match status" value="1"/>
</dbReference>
<organism evidence="6 7">
    <name type="scientific">Hericium alpestre</name>
    <dbReference type="NCBI Taxonomy" id="135208"/>
    <lineage>
        <taxon>Eukaryota</taxon>
        <taxon>Fungi</taxon>
        <taxon>Dikarya</taxon>
        <taxon>Basidiomycota</taxon>
        <taxon>Agaricomycotina</taxon>
        <taxon>Agaricomycetes</taxon>
        <taxon>Russulales</taxon>
        <taxon>Hericiaceae</taxon>
        <taxon>Hericium</taxon>
    </lineage>
</organism>
<sequence>MQDNMEAFQEAAKLDLGRPYVETKLIEIGPVVAEAKIAFERVDKWAAHDRLPFDLAWFPLKPTVRKEPKGVVLMVVPFNLPIWIAIGPLASAIAAGCAVAIKPSELTPHFGALLAELLPKYLDPTLYTVVNGTVPQVGALLDLQWDHILYTGGGRVARIILSAAAKTLSPVSTELGGKSPCIVNSDCDLRLAARRILWGKLCNAGQVCTAPDYVLVQRDFAPKLVDAFKATLQEFYPGGAAKSDSYSRMINHSHFKRVQGLIESTRGHIVYGGGTNEDTLFIEPTLVLNVHHDDPLMQEEIFGPALPIVLVDNMDEALEFINSRDHPLALYAFTRSSEFKEKVANNTQSGAISFNETIFHAAVDGLPFGGIGASGSGWHTGKFGFDTFTHLRAQIDAPGWMEFILKGRNPPYSEEKAKAIMNIMWPKLPPRPLPLTHVQAIERYKKPKGWSNMFLLALALFTGLGLLQARRSGLLGQVLDLVKARGA</sequence>
<dbReference type="STRING" id="135208.A0A4Z0A3Q8"/>
<evidence type="ECO:0000256" key="2">
    <source>
        <dbReference type="ARBA" id="ARBA00023002"/>
    </source>
</evidence>
<dbReference type="InterPro" id="IPR016160">
    <property type="entry name" value="Ald_DH_CS_CYS"/>
</dbReference>
<dbReference type="OrthoDB" id="440325at2759"/>
<reference evidence="6 7" key="1">
    <citation type="submission" date="2019-02" db="EMBL/GenBank/DDBJ databases">
        <title>Genome sequencing of the rare red list fungi Hericium alpestre (H. flagellum).</title>
        <authorList>
            <person name="Buettner E."/>
            <person name="Kellner H."/>
        </authorList>
    </citation>
    <scope>NUCLEOTIDE SEQUENCE [LARGE SCALE GENOMIC DNA]</scope>
    <source>
        <strain evidence="6 7">DSM 108284</strain>
    </source>
</reference>
<dbReference type="InterPro" id="IPR015590">
    <property type="entry name" value="Aldehyde_DH_dom"/>
</dbReference>
<protein>
    <recommendedName>
        <fullName evidence="3">Aldehyde dehydrogenase</fullName>
    </recommendedName>
</protein>
<keyword evidence="7" id="KW-1185">Reference proteome</keyword>
<feature type="domain" description="Aldehyde dehydrogenase" evidence="5">
    <location>
        <begin position="1"/>
        <end position="392"/>
    </location>
</feature>
<evidence type="ECO:0000313" key="7">
    <source>
        <dbReference type="Proteomes" id="UP000298061"/>
    </source>
</evidence>
<proteinExistence type="inferred from homology"/>
<dbReference type="PROSITE" id="PS00070">
    <property type="entry name" value="ALDEHYDE_DEHYDR_CYS"/>
    <property type="match status" value="1"/>
</dbReference>
<evidence type="ECO:0000313" key="6">
    <source>
        <dbReference type="EMBL" id="TFY80328.1"/>
    </source>
</evidence>
<dbReference type="AlphaFoldDB" id="A0A4Z0A3Q8"/>
<dbReference type="InterPro" id="IPR016162">
    <property type="entry name" value="Ald_DH_N"/>
</dbReference>
<dbReference type="GO" id="GO:0004029">
    <property type="term" value="F:aldehyde dehydrogenase (NAD+) activity"/>
    <property type="evidence" value="ECO:0007669"/>
    <property type="project" value="TreeGrafter"/>
</dbReference>
<dbReference type="InterPro" id="IPR012394">
    <property type="entry name" value="Aldehyde_DH_NAD(P)"/>
</dbReference>
<evidence type="ECO:0000259" key="5">
    <source>
        <dbReference type="Pfam" id="PF00171"/>
    </source>
</evidence>
<dbReference type="GO" id="GO:0006081">
    <property type="term" value="P:aldehyde metabolic process"/>
    <property type="evidence" value="ECO:0007669"/>
    <property type="project" value="InterPro"/>
</dbReference>
<dbReference type="GO" id="GO:0005737">
    <property type="term" value="C:cytoplasm"/>
    <property type="evidence" value="ECO:0007669"/>
    <property type="project" value="TreeGrafter"/>
</dbReference>
<dbReference type="InterPro" id="IPR016163">
    <property type="entry name" value="Ald_DH_C"/>
</dbReference>
<evidence type="ECO:0000256" key="1">
    <source>
        <dbReference type="ARBA" id="ARBA00009986"/>
    </source>
</evidence>
<dbReference type="SUPFAM" id="SSF53720">
    <property type="entry name" value="ALDH-like"/>
    <property type="match status" value="1"/>
</dbReference>
<keyword evidence="2 3" id="KW-0560">Oxidoreductase</keyword>
<name>A0A4Z0A3Q8_9AGAM</name>
<comment type="similarity">
    <text evidence="1 3">Belongs to the aldehyde dehydrogenase family.</text>
</comment>
<dbReference type="Pfam" id="PF00171">
    <property type="entry name" value="Aldedh"/>
    <property type="match status" value="1"/>
</dbReference>
<dbReference type="Proteomes" id="UP000298061">
    <property type="component" value="Unassembled WGS sequence"/>
</dbReference>
<comment type="caution">
    <text evidence="6">The sequence shown here is derived from an EMBL/GenBank/DDBJ whole genome shotgun (WGS) entry which is preliminary data.</text>
</comment>
<dbReference type="PIRSF" id="PIRSF036492">
    <property type="entry name" value="ALDH"/>
    <property type="match status" value="1"/>
</dbReference>
<dbReference type="PANTHER" id="PTHR43570">
    <property type="entry name" value="ALDEHYDE DEHYDROGENASE"/>
    <property type="match status" value="1"/>
</dbReference>
<feature type="active site" evidence="4">
    <location>
        <position position="208"/>
    </location>
</feature>